<keyword evidence="2" id="KW-0238">DNA-binding</keyword>
<gene>
    <name evidence="5" type="ORF">P2L57_11660</name>
</gene>
<dbReference type="PANTHER" id="PTHR46796:SF15">
    <property type="entry name" value="BLL1074 PROTEIN"/>
    <property type="match status" value="1"/>
</dbReference>
<dbReference type="SUPFAM" id="SSF46689">
    <property type="entry name" value="Homeodomain-like"/>
    <property type="match status" value="1"/>
</dbReference>
<dbReference type="Proteomes" id="UP001220022">
    <property type="component" value="Unassembled WGS sequence"/>
</dbReference>
<accession>A0ABT5YXP9</accession>
<comment type="caution">
    <text evidence="5">The sequence shown here is derived from an EMBL/GenBank/DDBJ whole genome shotgun (WGS) entry which is preliminary data.</text>
</comment>
<dbReference type="PANTHER" id="PTHR46796">
    <property type="entry name" value="HTH-TYPE TRANSCRIPTIONAL ACTIVATOR RHAS-RELATED"/>
    <property type="match status" value="1"/>
</dbReference>
<keyword evidence="3" id="KW-0804">Transcription</keyword>
<proteinExistence type="predicted"/>
<sequence length="292" mass="32114">MGGEAARASRVYELVRRKPGPGLRGHVLGYRGFRITSRQPRRRLMVPDGVVKVMLGFGEPLRMLDAVRPSAVVRGASLVNAVRTTAAVGEHSGLLHGVTVLLTPLGAYRIFAVPMAEWADHPLDVVDLLGTGAGSLLQRLAECREWGARFDLLDTVLLARLRAGPRLSPEVVWAWRAVRRSQGTVPVAELAAATGWSRRHLERRFLEQVGLAPKRLAQVVRLQRALRLQEDGMSWAQVAAAAEYHDEPHFDRTFKSMIGCTPGRFRVDRAHSAAKDPLDFLPGHITGLLLTG</sequence>
<reference evidence="5 6" key="1">
    <citation type="submission" date="2023-03" db="EMBL/GenBank/DDBJ databases">
        <title>Draft genome sequence of type strain Streptomyces ferralitis JCM 14344.</title>
        <authorList>
            <person name="Klaysubun C."/>
            <person name="Duangmal K."/>
        </authorList>
    </citation>
    <scope>NUCLEOTIDE SEQUENCE [LARGE SCALE GENOMIC DNA]</scope>
    <source>
        <strain evidence="5 6">JCM 14344</strain>
    </source>
</reference>
<evidence type="ECO:0000313" key="5">
    <source>
        <dbReference type="EMBL" id="MDF2256369.1"/>
    </source>
</evidence>
<dbReference type="InterPro" id="IPR009057">
    <property type="entry name" value="Homeodomain-like_sf"/>
</dbReference>
<evidence type="ECO:0000256" key="2">
    <source>
        <dbReference type="ARBA" id="ARBA00023125"/>
    </source>
</evidence>
<dbReference type="Gene3D" id="1.10.10.60">
    <property type="entry name" value="Homeodomain-like"/>
    <property type="match status" value="1"/>
</dbReference>
<dbReference type="SMART" id="SM00342">
    <property type="entry name" value="HTH_ARAC"/>
    <property type="match status" value="1"/>
</dbReference>
<evidence type="ECO:0000256" key="3">
    <source>
        <dbReference type="ARBA" id="ARBA00023163"/>
    </source>
</evidence>
<dbReference type="EMBL" id="JARHTQ010000006">
    <property type="protein sequence ID" value="MDF2256369.1"/>
    <property type="molecule type" value="Genomic_DNA"/>
</dbReference>
<keyword evidence="6" id="KW-1185">Reference proteome</keyword>
<evidence type="ECO:0000259" key="4">
    <source>
        <dbReference type="PROSITE" id="PS01124"/>
    </source>
</evidence>
<dbReference type="RefSeq" id="WP_275812370.1">
    <property type="nucleotide sequence ID" value="NZ_BAAANM010000004.1"/>
</dbReference>
<feature type="domain" description="HTH araC/xylS-type" evidence="4">
    <location>
        <begin position="170"/>
        <end position="268"/>
    </location>
</feature>
<name>A0ABT5YXP9_9ACTN</name>
<evidence type="ECO:0000313" key="6">
    <source>
        <dbReference type="Proteomes" id="UP001220022"/>
    </source>
</evidence>
<organism evidence="5 6">
    <name type="scientific">Streptantibioticus ferralitis</name>
    <dbReference type="NCBI Taxonomy" id="236510"/>
    <lineage>
        <taxon>Bacteria</taxon>
        <taxon>Bacillati</taxon>
        <taxon>Actinomycetota</taxon>
        <taxon>Actinomycetes</taxon>
        <taxon>Kitasatosporales</taxon>
        <taxon>Streptomycetaceae</taxon>
        <taxon>Streptantibioticus</taxon>
    </lineage>
</organism>
<dbReference type="InterPro" id="IPR050204">
    <property type="entry name" value="AraC_XylS_family_regulators"/>
</dbReference>
<evidence type="ECO:0000256" key="1">
    <source>
        <dbReference type="ARBA" id="ARBA00023015"/>
    </source>
</evidence>
<dbReference type="InterPro" id="IPR018060">
    <property type="entry name" value="HTH_AraC"/>
</dbReference>
<protein>
    <submittedName>
        <fullName evidence="5">Helix-turn-helix transcriptional regulator</fullName>
    </submittedName>
</protein>
<dbReference type="Pfam" id="PF12833">
    <property type="entry name" value="HTH_18"/>
    <property type="match status" value="1"/>
</dbReference>
<dbReference type="PROSITE" id="PS01124">
    <property type="entry name" value="HTH_ARAC_FAMILY_2"/>
    <property type="match status" value="1"/>
</dbReference>
<keyword evidence="1" id="KW-0805">Transcription regulation</keyword>